<proteinExistence type="predicted"/>
<feature type="coiled-coil region" evidence="2">
    <location>
        <begin position="901"/>
        <end position="928"/>
    </location>
</feature>
<keyword evidence="2" id="KW-0175">Coiled coil</keyword>
<keyword evidence="4" id="KW-0472">Membrane</keyword>
<dbReference type="NCBIfam" id="TIGR02675">
    <property type="entry name" value="tape_meas_nterm"/>
    <property type="match status" value="1"/>
</dbReference>
<evidence type="ECO:0000313" key="7">
    <source>
        <dbReference type="Proteomes" id="UP000018624"/>
    </source>
</evidence>
<keyword evidence="7" id="KW-1185">Reference proteome</keyword>
<protein>
    <submittedName>
        <fullName evidence="6">Tape measure protein</fullName>
    </submittedName>
</protein>
<organism evidence="6 7">
    <name type="scientific">Xylella phage Salvo</name>
    <dbReference type="NCBI Taxonomy" id="1415147"/>
    <lineage>
        <taxon>Viruses</taxon>
        <taxon>Duplodnaviria</taxon>
        <taxon>Heunggongvirae</taxon>
        <taxon>Uroviricota</taxon>
        <taxon>Caudoviricetes</taxon>
        <taxon>Casjensviridae</taxon>
        <taxon>Salvovirus</taxon>
        <taxon>Salvovirus salvo</taxon>
    </lineage>
</organism>
<feature type="compositionally biased region" description="Basic and acidic residues" evidence="3">
    <location>
        <begin position="199"/>
        <end position="228"/>
    </location>
</feature>
<dbReference type="Proteomes" id="UP000018624">
    <property type="component" value="Segment"/>
</dbReference>
<feature type="coiled-coil region" evidence="2">
    <location>
        <begin position="963"/>
        <end position="1075"/>
    </location>
</feature>
<accession>V5Q826</accession>
<feature type="transmembrane region" description="Helical" evidence="4">
    <location>
        <begin position="782"/>
        <end position="802"/>
    </location>
</feature>
<dbReference type="GO" id="GO:0098003">
    <property type="term" value="P:viral tail assembly"/>
    <property type="evidence" value="ECO:0007669"/>
    <property type="project" value="UniProtKB-KW"/>
</dbReference>
<feature type="coiled-coil region" evidence="2">
    <location>
        <begin position="1216"/>
        <end position="1243"/>
    </location>
</feature>
<evidence type="ECO:0000256" key="1">
    <source>
        <dbReference type="ARBA" id="ARBA00022465"/>
    </source>
</evidence>
<dbReference type="EMBL" id="KF626668">
    <property type="protein sequence ID" value="AHB12248.1"/>
    <property type="molecule type" value="Genomic_DNA"/>
</dbReference>
<keyword evidence="4" id="KW-0812">Transmembrane</keyword>
<reference evidence="6 7" key="1">
    <citation type="journal article" date="2014" name="J. Bacteriol.">
        <title>Characterization of novel virulent broad-host-range phages of Xylella fastidiosa and Xanthomonas.</title>
        <authorList>
            <person name="Ahern S.J."/>
            <person name="Das M."/>
            <person name="Bhowmick T.S."/>
            <person name="Young R."/>
            <person name="Gonzalez C.F."/>
        </authorList>
    </citation>
    <scope>NUCLEOTIDE SEQUENCE [LARGE SCALE GENOMIC DNA]</scope>
</reference>
<feature type="domain" description="Tape measure protein N-terminal" evidence="5">
    <location>
        <begin position="518"/>
        <end position="709"/>
    </location>
</feature>
<dbReference type="Pfam" id="PF20155">
    <property type="entry name" value="TMP_3"/>
    <property type="match status" value="1"/>
</dbReference>
<feature type="transmembrane region" description="Helical" evidence="4">
    <location>
        <begin position="839"/>
        <end position="860"/>
    </location>
</feature>
<gene>
    <name evidence="6" type="ORF">Salvo_48</name>
</gene>
<feature type="region of interest" description="Disordered" evidence="3">
    <location>
        <begin position="194"/>
        <end position="228"/>
    </location>
</feature>
<dbReference type="InterPro" id="IPR013491">
    <property type="entry name" value="Tape_meas_N"/>
</dbReference>
<feature type="coiled-coil region" evidence="2">
    <location>
        <begin position="21"/>
        <end position="138"/>
    </location>
</feature>
<evidence type="ECO:0000313" key="6">
    <source>
        <dbReference type="EMBL" id="AHB12248.1"/>
    </source>
</evidence>
<keyword evidence="1" id="KW-1188">Viral release from host cell</keyword>
<keyword evidence="4" id="KW-1133">Transmembrane helix</keyword>
<evidence type="ECO:0000256" key="2">
    <source>
        <dbReference type="SAM" id="Coils"/>
    </source>
</evidence>
<evidence type="ECO:0000259" key="5">
    <source>
        <dbReference type="Pfam" id="PF20155"/>
    </source>
</evidence>
<evidence type="ECO:0000256" key="3">
    <source>
        <dbReference type="SAM" id="MobiDB-lite"/>
    </source>
</evidence>
<keyword evidence="1" id="KW-1245">Viral tail assembly</keyword>
<sequence length="1445" mass="156302">MAAQNEVELIVRAKNLSTRTINQLNDELSKIADNQEQVADANRLAERSFESLKSEQQQLLAIMKSLNDRASKLDAYSRQEQQVRSLRDELSRARDNLNTLAQEFYKTEKPSKEFTQQLKTAASEVTRLESSLRNNERRLETTGTKLRDMGVDVTRFSQSQAEVNQALNSSVALYKRSTDNVERYDAAVKEVRTTQQQAREAERAAAQEARDSAAKLEQAAREREDQMRREQKMAELTANVYRTLAREKEKAAQAGAQFRAGGTQALAAARAAAVPAVGSGSAASGAAAGVQALLDPAKDAVATLDRLEKAVDQLDEEFKALTPDALQAADGIDKLADQSRRLRAAADALKGQAGLADELNRQNTALLASQQRFEEARQEVIQYAQAVERADKPNDELAASLQRAQNEMKQAHGELTRQTEAFNRVQQRAAAAGITLNNLTGIEQRLAQAATRVRTGQEQVAQTMTRLEQTTAKTNTQLKLFNDGQRTALSLYQRTRGQVLSLVSAYVGVFGALNLVNSAMDAALERERVMSRLLIANKGNQTAAAEEYDYLRKKADELGAAFGPLSESYSRFAVAARDAGMSTEATRYIFEAFTEAATAMRLSGDETAGAFRALEQIFSKGFIQAEELRGQLGDRMTGAFNLFAKAIGVTTQELNNMLEKGGEVKAEFVLLAAQTARGIYGPQAKAASNSLLGDLNRMQNAWGDLKREIIDGGLGDALRRLFVDLTKYLKSDDGKKFAENLTKVFVAAADAGGELLKVLAENDEIIKLVADTVAFLIKNFKALLAIMLAIQGARIAMVFTSLATEILKARAATLALNTALGAGTAASAGRAGVALGGLISGPIAAILAIAAAGIIIPIYFQMKGELESNKVKVDAQKTINDLNRGFEVSQRSLSDTSKTNAEQLERQVTAASRLLEIYDKQKESLQAQIRENTAVRRNQVAVRVAQGTREHDMNFPAKQLAAVREVENEGKALEAQLAALEQRAAPLRQQVAAASRQIGETKAREAAAENDALAAEFKRIQAAADAAAARAGTDAKAAKAAEAARKKAEAEEKRLAALAERRLRLEEDVAEKLRDIDNDIANSRPDTLEARLAVIDNKIADRKAELERMLREADKLGQSDAAKGEIQRGINSLPELQKAQQQATTQEFYEQRINDLLQQRQSSMDAINTLQEAGLLTTTEAATRIEEVNARLLPQLEALRAKAAEFMATLGDGPQAQAARASLENLSAQIQAMSVELSAQKRQVIDVFVNGFGQAFMETATLISDTLKGVQDAGDAWKAFGDIVLNTIADILIQLAQMIIQQAIFNALKAAAENSGGGWGQIISAVASYLHVGGLAGSGSGRRSSVPAYVFEAAPRYHTGGVAGLAPDEVPAVLKRNEEVLTEDDPRHRFNGGMAGGAQPAMDVSIINTIDSESVVAAGANTRAGRQSIFNAIKADRSSYKKLLA</sequence>
<evidence type="ECO:0000256" key="4">
    <source>
        <dbReference type="SAM" id="Phobius"/>
    </source>
</evidence>
<name>V5Q826_9CAUD</name>
<feature type="coiled-coil region" evidence="2">
    <location>
        <begin position="297"/>
        <end position="421"/>
    </location>
</feature>